<organism evidence="2 3">
    <name type="scientific">Sphingomonas melonis</name>
    <dbReference type="NCBI Taxonomy" id="152682"/>
    <lineage>
        <taxon>Bacteria</taxon>
        <taxon>Pseudomonadati</taxon>
        <taxon>Pseudomonadota</taxon>
        <taxon>Alphaproteobacteria</taxon>
        <taxon>Sphingomonadales</taxon>
        <taxon>Sphingomonadaceae</taxon>
        <taxon>Sphingomonas</taxon>
    </lineage>
</organism>
<dbReference type="AlphaFoldDB" id="A0A7Y9K485"/>
<reference evidence="2 3" key="2">
    <citation type="submission" date="2020-08" db="EMBL/GenBank/DDBJ databases">
        <title>The Agave Microbiome: Exploring the role of microbial communities in plant adaptations to desert environments.</title>
        <authorList>
            <person name="Partida-Martinez L.P."/>
        </authorList>
    </citation>
    <scope>NUCLEOTIDE SEQUENCE [LARGE SCALE GENOMIC DNA]</scope>
    <source>
        <strain evidence="2 3">AS2.3</strain>
    </source>
</reference>
<evidence type="ECO:0000313" key="2">
    <source>
        <dbReference type="EMBL" id="NYD91115.1"/>
    </source>
</evidence>
<comment type="caution">
    <text evidence="2">The sequence shown here is derived from an EMBL/GenBank/DDBJ whole genome shotgun (WGS) entry which is preliminary data.</text>
</comment>
<feature type="transmembrane region" description="Helical" evidence="1">
    <location>
        <begin position="22"/>
        <end position="47"/>
    </location>
</feature>
<dbReference type="Proteomes" id="UP000517753">
    <property type="component" value="Unassembled WGS sequence"/>
</dbReference>
<evidence type="ECO:0008006" key="4">
    <source>
        <dbReference type="Google" id="ProtNLM"/>
    </source>
</evidence>
<dbReference type="EMBL" id="JACCBY010000004">
    <property type="protein sequence ID" value="NYD91115.1"/>
    <property type="molecule type" value="Genomic_DNA"/>
</dbReference>
<name>A0A7Y9K485_9SPHN</name>
<keyword evidence="1" id="KW-0812">Transmembrane</keyword>
<dbReference type="RefSeq" id="WP_179509552.1">
    <property type="nucleotide sequence ID" value="NZ_JACCBY010000004.1"/>
</dbReference>
<accession>A0A7Y9K485</accession>
<protein>
    <recommendedName>
        <fullName evidence="4">Pilus assembly protein TadE</fullName>
    </recommendedName>
</protein>
<gene>
    <name evidence="2" type="ORF">HD841_002922</name>
</gene>
<keyword evidence="1" id="KW-0472">Membrane</keyword>
<evidence type="ECO:0000256" key="1">
    <source>
        <dbReference type="SAM" id="Phobius"/>
    </source>
</evidence>
<keyword evidence="3" id="KW-1185">Reference proteome</keyword>
<sequence length="216" mass="22885">MTTVHPVRRLASSNNGVALTEFAFTLPVILIILLYGIEVANFGLAVLRVHQIAATSADNAARVRDSISEDDVNEVLIGGKTIGETMDFATRGRIVLSDVLSNGLSGSNAGQKILWQRCSGALDVPESQPMYGTEGKGAADNSLPAMGKAGRQIAPSATSAMVFAEVTYRYKPVVSATLFGTPILRSEASFIVRERPSETLTLPPNTTASKCGVFRA</sequence>
<reference evidence="2 3" key="1">
    <citation type="submission" date="2020-07" db="EMBL/GenBank/DDBJ databases">
        <authorList>
            <person name="Partida-Martinez L."/>
            <person name="Huntemann M."/>
            <person name="Clum A."/>
            <person name="Wang J."/>
            <person name="Palaniappan K."/>
            <person name="Ritter S."/>
            <person name="Chen I.-M."/>
            <person name="Stamatis D."/>
            <person name="Reddy T."/>
            <person name="O'Malley R."/>
            <person name="Daum C."/>
            <person name="Shapiro N."/>
            <person name="Ivanova N."/>
            <person name="Kyrpides N."/>
            <person name="Woyke T."/>
        </authorList>
    </citation>
    <scope>NUCLEOTIDE SEQUENCE [LARGE SCALE GENOMIC DNA]</scope>
    <source>
        <strain evidence="2 3">AS2.3</strain>
    </source>
</reference>
<evidence type="ECO:0000313" key="3">
    <source>
        <dbReference type="Proteomes" id="UP000517753"/>
    </source>
</evidence>
<proteinExistence type="predicted"/>
<keyword evidence="1" id="KW-1133">Transmembrane helix</keyword>